<proteinExistence type="predicted"/>
<dbReference type="CDD" id="cd11378">
    <property type="entry name" value="DUF296"/>
    <property type="match status" value="1"/>
</dbReference>
<dbReference type="Proteomes" id="UP000006671">
    <property type="component" value="Unassembled WGS sequence"/>
</dbReference>
<dbReference type="EMBL" id="GG738874">
    <property type="protein sequence ID" value="EFC43345.1"/>
    <property type="molecule type" value="Genomic_DNA"/>
</dbReference>
<dbReference type="RefSeq" id="XP_002676089.1">
    <property type="nucleotide sequence ID" value="XM_002676043.1"/>
</dbReference>
<dbReference type="Gene3D" id="3.30.1330.80">
    <property type="entry name" value="Hypothetical protein, similar to alpha- acetolactate decarboxylase, domain 2"/>
    <property type="match status" value="1"/>
</dbReference>
<evidence type="ECO:0000313" key="3">
    <source>
        <dbReference type="Proteomes" id="UP000006671"/>
    </source>
</evidence>
<reference evidence="2 3" key="1">
    <citation type="journal article" date="2010" name="Cell">
        <title>The genome of Naegleria gruberi illuminates early eukaryotic versatility.</title>
        <authorList>
            <person name="Fritz-Laylin L.K."/>
            <person name="Prochnik S.E."/>
            <person name="Ginger M.L."/>
            <person name="Dacks J.B."/>
            <person name="Carpenter M.L."/>
            <person name="Field M.C."/>
            <person name="Kuo A."/>
            <person name="Paredez A."/>
            <person name="Chapman J."/>
            <person name="Pham J."/>
            <person name="Shu S."/>
            <person name="Neupane R."/>
            <person name="Cipriano M."/>
            <person name="Mancuso J."/>
            <person name="Tu H."/>
            <person name="Salamov A."/>
            <person name="Lindquist E."/>
            <person name="Shapiro H."/>
            <person name="Lucas S."/>
            <person name="Grigoriev I.V."/>
            <person name="Cande W.Z."/>
            <person name="Fulton C."/>
            <person name="Rokhsar D.S."/>
            <person name="Dawson S.C."/>
        </authorList>
    </citation>
    <scope>NUCLEOTIDE SEQUENCE [LARGE SCALE GENOMIC DNA]</scope>
    <source>
        <strain evidence="2 3">NEG-M</strain>
    </source>
</reference>
<gene>
    <name evidence="2" type="ORF">NAEGRDRAFT_68654</name>
</gene>
<sequence>MNQFENIPSEVLDQIVFFMSSSNRDVINFSSCCKVIREELLESNPLVISLRVSSDIRKLGNINCTRMKALKKQQAFQKPNEKELKVNKRKFDEYSSNNKVKKKKGDLITQITKAFDLGTSYDADKLKDNEVEEYKFEKWLTKKVEGNIKNSKRVVELKTSAITKTDGIRSLWKRLLNEYFLFECGEEVCELISKHVYQKVEYSTWDVQEDEDAYPRFYTRDGKFNIGSNNFSFDSREDENGFASWNLKYVVVVLLLVMMMIIGSSESSSASSNNKNVIPQAFPSRMIGYPMRLKPTQEIMSTLIDFARINKLRAVSIQAVVGSVTKAVLRLANNHHYTTFDSGTYEIVSLVGTISANYNETTKDYSDIIPHIHISISDGKTGQTFGGHLITANVYTTAEIVLNELTDVYFERQVDPETGFDELIIVPRK</sequence>
<dbReference type="InterPro" id="IPR005175">
    <property type="entry name" value="PPC_dom"/>
</dbReference>
<dbReference type="PROSITE" id="PS51742">
    <property type="entry name" value="PPC"/>
    <property type="match status" value="1"/>
</dbReference>
<dbReference type="InParanoid" id="D2VIE3"/>
<dbReference type="PANTHER" id="PTHR34988">
    <property type="entry name" value="PROTEIN, PUTATIVE-RELATED"/>
    <property type="match status" value="1"/>
</dbReference>
<evidence type="ECO:0000313" key="2">
    <source>
        <dbReference type="EMBL" id="EFC43345.1"/>
    </source>
</evidence>
<dbReference type="Pfam" id="PF03479">
    <property type="entry name" value="PCC"/>
    <property type="match status" value="1"/>
</dbReference>
<feature type="domain" description="PPC" evidence="1">
    <location>
        <begin position="283"/>
        <end position="426"/>
    </location>
</feature>
<dbReference type="VEuPathDB" id="AmoebaDB:NAEGRDRAFT_68654"/>
<dbReference type="GeneID" id="8853063"/>
<keyword evidence="3" id="KW-1185">Reference proteome</keyword>
<dbReference type="AlphaFoldDB" id="D2VIE3"/>
<dbReference type="OrthoDB" id="2156856at2759"/>
<accession>D2VIE3</accession>
<evidence type="ECO:0000259" key="1">
    <source>
        <dbReference type="PROSITE" id="PS51742"/>
    </source>
</evidence>
<dbReference type="SUPFAM" id="SSF117856">
    <property type="entry name" value="AF0104/ALDC/Ptd012-like"/>
    <property type="match status" value="1"/>
</dbReference>
<dbReference type="KEGG" id="ngr:NAEGRDRAFT_68654"/>
<dbReference type="PANTHER" id="PTHR34988:SF1">
    <property type="entry name" value="DNA-BINDING PROTEIN"/>
    <property type="match status" value="1"/>
</dbReference>
<protein>
    <submittedName>
        <fullName evidence="2">COG1661 domain-containing protein</fullName>
    </submittedName>
</protein>
<dbReference type="STRING" id="5762.D2VIE3"/>
<dbReference type="eggNOG" id="ENOG502S71I">
    <property type="taxonomic scope" value="Eukaryota"/>
</dbReference>
<name>D2VIE3_NAEGR</name>
<organism evidence="3">
    <name type="scientific">Naegleria gruberi</name>
    <name type="common">Amoeba</name>
    <dbReference type="NCBI Taxonomy" id="5762"/>
    <lineage>
        <taxon>Eukaryota</taxon>
        <taxon>Discoba</taxon>
        <taxon>Heterolobosea</taxon>
        <taxon>Tetramitia</taxon>
        <taxon>Eutetramitia</taxon>
        <taxon>Vahlkampfiidae</taxon>
        <taxon>Naegleria</taxon>
    </lineage>
</organism>